<reference evidence="1" key="1">
    <citation type="journal article" date="2020" name="Nature">
        <title>Giant virus diversity and host interactions through global metagenomics.</title>
        <authorList>
            <person name="Schulz F."/>
            <person name="Roux S."/>
            <person name="Paez-Espino D."/>
            <person name="Jungbluth S."/>
            <person name="Walsh D.A."/>
            <person name="Denef V.J."/>
            <person name="McMahon K.D."/>
            <person name="Konstantinidis K.T."/>
            <person name="Eloe-Fadrosh E.A."/>
            <person name="Kyrpides N.C."/>
            <person name="Woyke T."/>
        </authorList>
    </citation>
    <scope>NUCLEOTIDE SEQUENCE</scope>
    <source>
        <strain evidence="1">GVMAG-S-ERX555967-131</strain>
    </source>
</reference>
<evidence type="ECO:0008006" key="2">
    <source>
        <dbReference type="Google" id="ProtNLM"/>
    </source>
</evidence>
<organism evidence="1">
    <name type="scientific">viral metagenome</name>
    <dbReference type="NCBI Taxonomy" id="1070528"/>
    <lineage>
        <taxon>unclassified sequences</taxon>
        <taxon>metagenomes</taxon>
        <taxon>organismal metagenomes</taxon>
    </lineage>
</organism>
<accession>A0A6C0F873</accession>
<dbReference type="EMBL" id="MN738791">
    <property type="protein sequence ID" value="QHT37284.1"/>
    <property type="molecule type" value="Genomic_DNA"/>
</dbReference>
<dbReference type="AlphaFoldDB" id="A0A6C0F873"/>
<name>A0A6C0F873_9ZZZZ</name>
<protein>
    <recommendedName>
        <fullName evidence="2">Glycosyltransferase</fullName>
    </recommendedName>
</protein>
<proteinExistence type="predicted"/>
<sequence>MKYNFAICYFGLSRSIKHVYESHITNIFDVLKDQGFTYKIFMHTWKTKDNIQRVWQNTINERIDYDEYKLLNPDQYKIESQDEFLSNINMNNYYYGKKKQREWVKELLVNHICALESQMRVYNMMINDQNTFNNVIIIRPDSKFNTPLPINNILPLKEKEFMISDYRHYEGLNDRFCICSKEDSHIYMCRLKQMKDYRKIKSRITAESYLQYILNSNNCDIKKIKWNFDLVRPDGSHAIH</sequence>
<evidence type="ECO:0000313" key="1">
    <source>
        <dbReference type="EMBL" id="QHT37284.1"/>
    </source>
</evidence>